<dbReference type="InterPro" id="IPR032808">
    <property type="entry name" value="DoxX"/>
</dbReference>
<name>A0A2P8I3T2_SACCR</name>
<accession>A0A2P8I3T2</accession>
<evidence type="ECO:0000256" key="3">
    <source>
        <dbReference type="ARBA" id="ARBA00022989"/>
    </source>
</evidence>
<evidence type="ECO:0000256" key="1">
    <source>
        <dbReference type="ARBA" id="ARBA00004141"/>
    </source>
</evidence>
<gene>
    <name evidence="6" type="ORF">B0I31_110213</name>
</gene>
<comment type="caution">
    <text evidence="6">The sequence shown here is derived from an EMBL/GenBank/DDBJ whole genome shotgun (WGS) entry which is preliminary data.</text>
</comment>
<keyword evidence="7" id="KW-1185">Reference proteome</keyword>
<dbReference type="EMBL" id="PYAX01000010">
    <property type="protein sequence ID" value="PSL53120.1"/>
    <property type="molecule type" value="Genomic_DNA"/>
</dbReference>
<feature type="transmembrane region" description="Helical" evidence="5">
    <location>
        <begin position="74"/>
        <end position="95"/>
    </location>
</feature>
<feature type="transmembrane region" description="Helical" evidence="5">
    <location>
        <begin position="102"/>
        <end position="123"/>
    </location>
</feature>
<sequence>MNLALWIVTGVLAAAYFFGGGGKLVLSKQKIAATGHSAAWTEDWSAGGIKAIGVLEMLGALGLVLPAVLDIAPVLVPIAAIGLMIIMIGAAIVRFRRQEFKLMVVDFVYLALLAFVLWGRLVAEPFTG</sequence>
<keyword evidence="4 5" id="KW-0472">Membrane</keyword>
<dbReference type="Proteomes" id="UP000241118">
    <property type="component" value="Unassembled WGS sequence"/>
</dbReference>
<dbReference type="RefSeq" id="WP_106618438.1">
    <property type="nucleotide sequence ID" value="NZ_PYAX01000010.1"/>
</dbReference>
<dbReference type="AlphaFoldDB" id="A0A2P8I3T2"/>
<feature type="transmembrane region" description="Helical" evidence="5">
    <location>
        <begin position="47"/>
        <end position="68"/>
    </location>
</feature>
<protein>
    <submittedName>
        <fullName evidence="6">DoxX-like protein</fullName>
    </submittedName>
</protein>
<evidence type="ECO:0000256" key="5">
    <source>
        <dbReference type="SAM" id="Phobius"/>
    </source>
</evidence>
<comment type="subcellular location">
    <subcellularLocation>
        <location evidence="1">Membrane</location>
        <topology evidence="1">Multi-pass membrane protein</topology>
    </subcellularLocation>
</comment>
<reference evidence="6 7" key="1">
    <citation type="submission" date="2018-03" db="EMBL/GenBank/DDBJ databases">
        <title>Genomic Encyclopedia of Type Strains, Phase III (KMG-III): the genomes of soil and plant-associated and newly described type strains.</title>
        <authorList>
            <person name="Whitman W."/>
        </authorList>
    </citation>
    <scope>NUCLEOTIDE SEQUENCE [LARGE SCALE GENOMIC DNA]</scope>
    <source>
        <strain evidence="6 7">CGMCC 4.7097</strain>
    </source>
</reference>
<keyword evidence="2 5" id="KW-0812">Transmembrane</keyword>
<organism evidence="6 7">
    <name type="scientific">Saccharothrix carnea</name>
    <dbReference type="NCBI Taxonomy" id="1280637"/>
    <lineage>
        <taxon>Bacteria</taxon>
        <taxon>Bacillati</taxon>
        <taxon>Actinomycetota</taxon>
        <taxon>Actinomycetes</taxon>
        <taxon>Pseudonocardiales</taxon>
        <taxon>Pseudonocardiaceae</taxon>
        <taxon>Saccharothrix</taxon>
    </lineage>
</organism>
<proteinExistence type="predicted"/>
<keyword evidence="3 5" id="KW-1133">Transmembrane helix</keyword>
<dbReference type="GO" id="GO:0016020">
    <property type="term" value="C:membrane"/>
    <property type="evidence" value="ECO:0007669"/>
    <property type="project" value="UniProtKB-SubCell"/>
</dbReference>
<evidence type="ECO:0000313" key="6">
    <source>
        <dbReference type="EMBL" id="PSL53120.1"/>
    </source>
</evidence>
<evidence type="ECO:0000256" key="2">
    <source>
        <dbReference type="ARBA" id="ARBA00022692"/>
    </source>
</evidence>
<evidence type="ECO:0000256" key="4">
    <source>
        <dbReference type="ARBA" id="ARBA00023136"/>
    </source>
</evidence>
<evidence type="ECO:0000313" key="7">
    <source>
        <dbReference type="Proteomes" id="UP000241118"/>
    </source>
</evidence>
<dbReference type="Pfam" id="PF13564">
    <property type="entry name" value="DoxX_2"/>
    <property type="match status" value="1"/>
</dbReference>
<feature type="transmembrane region" description="Helical" evidence="5">
    <location>
        <begin position="6"/>
        <end position="26"/>
    </location>
</feature>
<dbReference type="OrthoDB" id="3790625at2"/>